<dbReference type="Proteomes" id="UP000634134">
    <property type="component" value="Unassembled WGS sequence"/>
</dbReference>
<protein>
    <submittedName>
        <fullName evidence="1">Uncharacterized protein</fullName>
    </submittedName>
</protein>
<name>A0ABR9WAM6_9BACT</name>
<accession>A0ABR9WAM6</accession>
<sequence>MTKIPTRHMFKIGISQYYQPIQFSLLDDKIFNNSSLTLGYEFKFLPSVSAAVSAHLPFYSAEIPGKYVSKSIVYDAQLRWFFDMKKRIRKGQSANNFSGNYLAINYTLPGTHVIWENEPTIGLKAGFQRRLLNSGFVDYAFALQQRSLSFRYGLFYFWQFSTQISYGFAFGDWKRARKHPLCDVLLCDENIQHQWKYKIPEITLGYHLYRVRLGAAYEHKIKSSPFSLNFQYDFNITKGYSYVKQPANYMAYDTYGSDNTKELSQFFTFQPRYYFLQKRNQMAGRGGNGLSGIYTGINAELGVYFGKHNIFNDLKFRRNTLYTGALFGFQQRLFRHGYVDFNTSYNFKHEFRQSENSSGFRGNLGLGFAF</sequence>
<gene>
    <name evidence="1" type="ORF">IEE83_09875</name>
</gene>
<evidence type="ECO:0000313" key="1">
    <source>
        <dbReference type="EMBL" id="MBE9462189.1"/>
    </source>
</evidence>
<keyword evidence="2" id="KW-1185">Reference proteome</keyword>
<dbReference type="RefSeq" id="WP_194120410.1">
    <property type="nucleotide sequence ID" value="NZ_JACYGY010000001.1"/>
</dbReference>
<reference evidence="2" key="1">
    <citation type="submission" date="2023-07" db="EMBL/GenBank/DDBJ databases">
        <title>Dyadobacter sp. nov 'subterranea' isolated from contaminted grondwater.</title>
        <authorList>
            <person name="Szabo I."/>
            <person name="Al-Omari J."/>
            <person name="Szerdahelyi S.G."/>
            <person name="Rado J."/>
        </authorList>
    </citation>
    <scope>NUCLEOTIDE SEQUENCE [LARGE SCALE GENOMIC DNA]</scope>
    <source>
        <strain evidence="2">UP-52</strain>
    </source>
</reference>
<dbReference type="EMBL" id="JACYGY010000001">
    <property type="protein sequence ID" value="MBE9462189.1"/>
    <property type="molecule type" value="Genomic_DNA"/>
</dbReference>
<evidence type="ECO:0000313" key="2">
    <source>
        <dbReference type="Proteomes" id="UP000634134"/>
    </source>
</evidence>
<organism evidence="1 2">
    <name type="scientific">Dyadobacter subterraneus</name>
    <dbReference type="NCBI Taxonomy" id="2773304"/>
    <lineage>
        <taxon>Bacteria</taxon>
        <taxon>Pseudomonadati</taxon>
        <taxon>Bacteroidota</taxon>
        <taxon>Cytophagia</taxon>
        <taxon>Cytophagales</taxon>
        <taxon>Spirosomataceae</taxon>
        <taxon>Dyadobacter</taxon>
    </lineage>
</organism>
<comment type="caution">
    <text evidence="1">The sequence shown here is derived from an EMBL/GenBank/DDBJ whole genome shotgun (WGS) entry which is preliminary data.</text>
</comment>
<proteinExistence type="predicted"/>